<dbReference type="Gene3D" id="3.40.50.150">
    <property type="entry name" value="Vaccinia Virus protein VP39"/>
    <property type="match status" value="1"/>
</dbReference>
<name>A0ABX2LMM0_9EURY</name>
<gene>
    <name evidence="3" type="ORF">HTZ84_22635</name>
</gene>
<dbReference type="PANTHER" id="PTHR40048:SF1">
    <property type="entry name" value="RHAMNOSYL O-METHYLTRANSFERASE"/>
    <property type="match status" value="1"/>
</dbReference>
<dbReference type="InterPro" id="IPR029063">
    <property type="entry name" value="SAM-dependent_MTases_sf"/>
</dbReference>
<sequence length="284" mass="31929">MNEKSAYTRTVQLLRDDGISGFTDSCWQFLTNRHITRRTDYGPDERWQMDLIEARYRVGKLLPNRLEHELSTRALPTPGGQTATEAVTNAFSYAGWGEYASIRPMQSRAELIQLADYVSGLEPETVVEVGTALGGTLYVWAQLLPEDTQLVSMDLPREQSQERQTPIDFQATFRDTDIEFLRTDSQSEDTQQTVCDLVDGEIDFLFLDGDHSESGVRRDFELYEPLISTGGMIAFHDIYHADGVGAVWSEVKANDDFKTTEICAPMTRIAGDLKLGIGVAERVK</sequence>
<keyword evidence="2" id="KW-0808">Transferase</keyword>
<evidence type="ECO:0000256" key="1">
    <source>
        <dbReference type="ARBA" id="ARBA00022603"/>
    </source>
</evidence>
<evidence type="ECO:0000313" key="4">
    <source>
        <dbReference type="Proteomes" id="UP001016761"/>
    </source>
</evidence>
<keyword evidence="1 3" id="KW-0489">Methyltransferase</keyword>
<dbReference type="RefSeq" id="WP_174682903.1">
    <property type="nucleotide sequence ID" value="NZ_JABUQZ010000003.1"/>
</dbReference>
<comment type="caution">
    <text evidence="3">The sequence shown here is derived from an EMBL/GenBank/DDBJ whole genome shotgun (WGS) entry which is preliminary data.</text>
</comment>
<keyword evidence="4" id="KW-1185">Reference proteome</keyword>
<reference evidence="3 4" key="1">
    <citation type="submission" date="2020-06" db="EMBL/GenBank/DDBJ databases">
        <title>Haloterrigena sp. nov., an extremely halophilic archaeon isolated from a saline sediment.</title>
        <authorList>
            <person name="Liu B.-B."/>
        </authorList>
    </citation>
    <scope>NUCLEOTIDE SEQUENCE [LARGE SCALE GENOMIC DNA]</scope>
    <source>
        <strain evidence="3 4">SYSU A558-1</strain>
    </source>
</reference>
<dbReference type="PANTHER" id="PTHR40048">
    <property type="entry name" value="RHAMNOSYL O-METHYLTRANSFERASE"/>
    <property type="match status" value="1"/>
</dbReference>
<dbReference type="SUPFAM" id="SSF53335">
    <property type="entry name" value="S-adenosyl-L-methionine-dependent methyltransferases"/>
    <property type="match status" value="1"/>
</dbReference>
<dbReference type="GO" id="GO:0032259">
    <property type="term" value="P:methylation"/>
    <property type="evidence" value="ECO:0007669"/>
    <property type="project" value="UniProtKB-KW"/>
</dbReference>
<dbReference type="Proteomes" id="UP001016761">
    <property type="component" value="Unassembled WGS sequence"/>
</dbReference>
<evidence type="ECO:0000256" key="2">
    <source>
        <dbReference type="ARBA" id="ARBA00022679"/>
    </source>
</evidence>
<accession>A0ABX2LMM0</accession>
<evidence type="ECO:0000313" key="3">
    <source>
        <dbReference type="EMBL" id="NUC75066.1"/>
    </source>
</evidence>
<proteinExistence type="predicted"/>
<dbReference type="Pfam" id="PF13578">
    <property type="entry name" value="Methyltransf_24"/>
    <property type="match status" value="1"/>
</dbReference>
<protein>
    <submittedName>
        <fullName evidence="3">Class I SAM-dependent methyltransferase</fullName>
    </submittedName>
</protein>
<dbReference type="EMBL" id="JABUQZ010000003">
    <property type="protein sequence ID" value="NUC75066.1"/>
    <property type="molecule type" value="Genomic_DNA"/>
</dbReference>
<organism evidence="3 4">
    <name type="scientific">Haloterrigena gelatinilytica</name>
    <dbReference type="NCBI Taxonomy" id="2741724"/>
    <lineage>
        <taxon>Archaea</taxon>
        <taxon>Methanobacteriati</taxon>
        <taxon>Methanobacteriota</taxon>
        <taxon>Stenosarchaea group</taxon>
        <taxon>Halobacteria</taxon>
        <taxon>Halobacteriales</taxon>
        <taxon>Natrialbaceae</taxon>
        <taxon>Haloterrigena</taxon>
    </lineage>
</organism>
<dbReference type="GO" id="GO:0008168">
    <property type="term" value="F:methyltransferase activity"/>
    <property type="evidence" value="ECO:0007669"/>
    <property type="project" value="UniProtKB-KW"/>
</dbReference>